<protein>
    <submittedName>
        <fullName evidence="5">Cupin</fullName>
    </submittedName>
</protein>
<dbReference type="Gene3D" id="2.60.120.650">
    <property type="entry name" value="Cupin"/>
    <property type="match status" value="1"/>
</dbReference>
<gene>
    <name evidence="5" type="ORF">C9I28_12170</name>
</gene>
<dbReference type="PANTHER" id="PTHR13096:SF8">
    <property type="entry name" value="RIBOSOMAL OXYGENASE 1"/>
    <property type="match status" value="1"/>
</dbReference>
<dbReference type="RefSeq" id="WP_107141722.1">
    <property type="nucleotide sequence ID" value="NZ_CP028324.1"/>
</dbReference>
<accession>A0A2R4C9U9</accession>
<dbReference type="InterPro" id="IPR039994">
    <property type="entry name" value="NO66-like"/>
</dbReference>
<sequence length="303" mass="33754">MVKLGISDSQFLSSHFEKCILYRKQALEATEYDWPNVERMLYQWAPDDQKLSVHLNGLLPPGAYLDTVQDLDDIRQRINAQRLRELLTAGATLVMNRVDDKCPIIGSICAELCQLVGEKVVANGYAAFGGTGTFGKHWDTHDVFAVQLIGRKHWRVYEPTFPMPLPTQRSKDRKHECPAVPVFDGILEAGDILYIPRGWWHSAAPIPGEETYHIAAGVHTAKTIDYLSWLVEHILPDFVACRTSLLGSPDDGEKVEQLLQAIAAAAQDQGNLEKFTTGIHGLRNTRKDVSFAGITPNPVREAA</sequence>
<dbReference type="CDD" id="cd02208">
    <property type="entry name" value="cupin_RmlC-like"/>
    <property type="match status" value="1"/>
</dbReference>
<proteinExistence type="predicted"/>
<dbReference type="InterPro" id="IPR003347">
    <property type="entry name" value="JmjC_dom"/>
</dbReference>
<keyword evidence="2" id="KW-0479">Metal-binding</keyword>
<keyword evidence="3" id="KW-0408">Iron</keyword>
<evidence type="ECO:0000313" key="6">
    <source>
        <dbReference type="Proteomes" id="UP000240505"/>
    </source>
</evidence>
<evidence type="ECO:0000256" key="1">
    <source>
        <dbReference type="ARBA" id="ARBA00001954"/>
    </source>
</evidence>
<dbReference type="PROSITE" id="PS51184">
    <property type="entry name" value="JMJC"/>
    <property type="match status" value="1"/>
</dbReference>
<organism evidence="5 6">
    <name type="scientific">Pseudoduganella armeniaca</name>
    <dbReference type="NCBI Taxonomy" id="2072590"/>
    <lineage>
        <taxon>Bacteria</taxon>
        <taxon>Pseudomonadati</taxon>
        <taxon>Pseudomonadota</taxon>
        <taxon>Betaproteobacteria</taxon>
        <taxon>Burkholderiales</taxon>
        <taxon>Oxalobacteraceae</taxon>
        <taxon>Telluria group</taxon>
        <taxon>Pseudoduganella</taxon>
    </lineage>
</organism>
<evidence type="ECO:0000256" key="3">
    <source>
        <dbReference type="ARBA" id="ARBA00023004"/>
    </source>
</evidence>
<dbReference type="Pfam" id="PF08007">
    <property type="entry name" value="JmjC_2"/>
    <property type="match status" value="1"/>
</dbReference>
<feature type="domain" description="JmjC" evidence="4">
    <location>
        <begin position="48"/>
        <end position="235"/>
    </location>
</feature>
<reference evidence="5 6" key="1">
    <citation type="submission" date="2018-03" db="EMBL/GenBank/DDBJ databases">
        <title>Massilia armeniaca sp. nov., isolated from desert soil.</title>
        <authorList>
            <person name="Huang H."/>
            <person name="Ren M."/>
        </authorList>
    </citation>
    <scope>NUCLEOTIDE SEQUENCE [LARGE SCALE GENOMIC DNA]</scope>
    <source>
        <strain evidence="5 6">ZMN-3</strain>
    </source>
</reference>
<comment type="cofactor">
    <cofactor evidence="1">
        <name>Fe(2+)</name>
        <dbReference type="ChEBI" id="CHEBI:29033"/>
    </cofactor>
</comment>
<dbReference type="PANTHER" id="PTHR13096">
    <property type="entry name" value="MINA53 MYC INDUCED NUCLEAR ANTIGEN"/>
    <property type="match status" value="1"/>
</dbReference>
<evidence type="ECO:0000259" key="4">
    <source>
        <dbReference type="PROSITE" id="PS51184"/>
    </source>
</evidence>
<evidence type="ECO:0000313" key="5">
    <source>
        <dbReference type="EMBL" id="AVR96375.1"/>
    </source>
</evidence>
<evidence type="ECO:0000256" key="2">
    <source>
        <dbReference type="ARBA" id="ARBA00022723"/>
    </source>
</evidence>
<dbReference type="SUPFAM" id="SSF51197">
    <property type="entry name" value="Clavaminate synthase-like"/>
    <property type="match status" value="1"/>
</dbReference>
<dbReference type="EMBL" id="CP028324">
    <property type="protein sequence ID" value="AVR96375.1"/>
    <property type="molecule type" value="Genomic_DNA"/>
</dbReference>
<keyword evidence="6" id="KW-1185">Reference proteome</keyword>
<name>A0A2R4C9U9_9BURK</name>
<dbReference type="KEGG" id="masz:C9I28_12170"/>
<dbReference type="OrthoDB" id="479699at2"/>
<dbReference type="GO" id="GO:0046872">
    <property type="term" value="F:metal ion binding"/>
    <property type="evidence" value="ECO:0007669"/>
    <property type="project" value="UniProtKB-KW"/>
</dbReference>
<dbReference type="AlphaFoldDB" id="A0A2R4C9U9"/>
<dbReference type="Proteomes" id="UP000240505">
    <property type="component" value="Chromosome"/>
</dbReference>